<gene>
    <name evidence="3" type="ORF">E2R66_19910</name>
</gene>
<dbReference type="Gene3D" id="2.60.120.10">
    <property type="entry name" value="Jelly Rolls"/>
    <property type="match status" value="1"/>
</dbReference>
<dbReference type="InterPro" id="IPR014710">
    <property type="entry name" value="RmlC-like_jellyroll"/>
</dbReference>
<keyword evidence="4" id="KW-1185">Reference proteome</keyword>
<organism evidence="3 4">
    <name type="scientific">Mucilaginibacter psychrotolerans</name>
    <dbReference type="NCBI Taxonomy" id="1524096"/>
    <lineage>
        <taxon>Bacteria</taxon>
        <taxon>Pseudomonadati</taxon>
        <taxon>Bacteroidota</taxon>
        <taxon>Sphingobacteriia</taxon>
        <taxon>Sphingobacteriales</taxon>
        <taxon>Sphingobacteriaceae</taxon>
        <taxon>Mucilaginibacter</taxon>
    </lineage>
</organism>
<evidence type="ECO:0000313" key="3">
    <source>
        <dbReference type="EMBL" id="TFF35231.1"/>
    </source>
</evidence>
<evidence type="ECO:0000259" key="2">
    <source>
        <dbReference type="Pfam" id="PF07883"/>
    </source>
</evidence>
<dbReference type="PANTHER" id="PTHR36440:SF1">
    <property type="entry name" value="PUTATIVE (AFU_ORTHOLOGUE AFUA_8G07350)-RELATED"/>
    <property type="match status" value="1"/>
</dbReference>
<dbReference type="EMBL" id="SOZE01000023">
    <property type="protein sequence ID" value="TFF35231.1"/>
    <property type="molecule type" value="Genomic_DNA"/>
</dbReference>
<dbReference type="Pfam" id="PF07883">
    <property type="entry name" value="Cupin_2"/>
    <property type="match status" value="1"/>
</dbReference>
<dbReference type="RefSeq" id="WP_133233681.1">
    <property type="nucleotide sequence ID" value="NZ_SOZE01000023.1"/>
</dbReference>
<feature type="signal peptide" evidence="1">
    <location>
        <begin position="1"/>
        <end position="25"/>
    </location>
</feature>
<dbReference type="Proteomes" id="UP000297540">
    <property type="component" value="Unassembled WGS sequence"/>
</dbReference>
<dbReference type="InterPro" id="IPR053146">
    <property type="entry name" value="QDO-like"/>
</dbReference>
<comment type="caution">
    <text evidence="3">The sequence shown here is derived from an EMBL/GenBank/DDBJ whole genome shotgun (WGS) entry which is preliminary data.</text>
</comment>
<accession>A0A4Y8S992</accession>
<dbReference type="OrthoDB" id="1423961at2"/>
<dbReference type="SUPFAM" id="SSF51182">
    <property type="entry name" value="RmlC-like cupins"/>
    <property type="match status" value="1"/>
</dbReference>
<evidence type="ECO:0000256" key="1">
    <source>
        <dbReference type="SAM" id="SignalP"/>
    </source>
</evidence>
<feature type="domain" description="Cupin type-2" evidence="2">
    <location>
        <begin position="79"/>
        <end position="126"/>
    </location>
</feature>
<dbReference type="InterPro" id="IPR011051">
    <property type="entry name" value="RmlC_Cupin_sf"/>
</dbReference>
<feature type="chain" id="PRO_5021325677" evidence="1">
    <location>
        <begin position="26"/>
        <end position="183"/>
    </location>
</feature>
<name>A0A4Y8S992_9SPHI</name>
<sequence>MQRRKFLTTTALATLLVGGAKNLFAKTAARAGFVIRKGKSRFNEHTIITGNCPVDIKVSAKDTGGALTVNEYTGLTKGGPPLHIHPAQDEVFYVMEGEHLFQLGNEQFYLHPGDTIFIPRNTPHAPCQLSDSGKYLFFFTPSGKMEDFFRALSQLKPGFTAAEATKIFESHDMKIVGPPVSPK</sequence>
<proteinExistence type="predicted"/>
<dbReference type="InterPro" id="IPR013096">
    <property type="entry name" value="Cupin_2"/>
</dbReference>
<dbReference type="AlphaFoldDB" id="A0A4Y8S992"/>
<evidence type="ECO:0000313" key="4">
    <source>
        <dbReference type="Proteomes" id="UP000297540"/>
    </source>
</evidence>
<reference evidence="3 4" key="1">
    <citation type="journal article" date="2017" name="Int. J. Syst. Evol. Microbiol.">
        <title>Mucilaginibacterpsychrotolerans sp. nov., isolated from peatlands.</title>
        <authorList>
            <person name="Deng Y."/>
            <person name="Shen L."/>
            <person name="Xu B."/>
            <person name="Liu Y."/>
            <person name="Gu Z."/>
            <person name="Liu H."/>
            <person name="Zhou Y."/>
        </authorList>
    </citation>
    <scope>NUCLEOTIDE SEQUENCE [LARGE SCALE GENOMIC DNA]</scope>
    <source>
        <strain evidence="3 4">NH7-4</strain>
    </source>
</reference>
<dbReference type="PANTHER" id="PTHR36440">
    <property type="entry name" value="PUTATIVE (AFU_ORTHOLOGUE AFUA_8G07350)-RELATED"/>
    <property type="match status" value="1"/>
</dbReference>
<keyword evidence="1" id="KW-0732">Signal</keyword>
<protein>
    <submittedName>
        <fullName evidence="3">Cupin domain-containing protein</fullName>
    </submittedName>
</protein>